<feature type="transmembrane region" description="Helical" evidence="8">
    <location>
        <begin position="127"/>
        <end position="155"/>
    </location>
</feature>
<evidence type="ECO:0000313" key="10">
    <source>
        <dbReference type="EMBL" id="QEC54486.1"/>
    </source>
</evidence>
<comment type="catalytic activity">
    <reaction evidence="1">
        <text>ATP + protein L-histidine = ADP + protein N-phospho-L-histidine.</text>
        <dbReference type="EC" id="2.7.13.3"/>
    </reaction>
</comment>
<dbReference type="SMART" id="SM00388">
    <property type="entry name" value="HisKA"/>
    <property type="match status" value="1"/>
</dbReference>
<dbReference type="KEGG" id="fgg:FSB75_00755"/>
<proteinExistence type="predicted"/>
<evidence type="ECO:0000256" key="6">
    <source>
        <dbReference type="ARBA" id="ARBA00022777"/>
    </source>
</evidence>
<dbReference type="SUPFAM" id="SSF47384">
    <property type="entry name" value="Homodimeric domain of signal transducing histidine kinase"/>
    <property type="match status" value="1"/>
</dbReference>
<dbReference type="OrthoDB" id="1522504at2"/>
<dbReference type="InterPro" id="IPR050428">
    <property type="entry name" value="TCS_sensor_his_kinase"/>
</dbReference>
<dbReference type="Gene3D" id="6.10.340.10">
    <property type="match status" value="1"/>
</dbReference>
<keyword evidence="5 8" id="KW-0812">Transmembrane</keyword>
<evidence type="ECO:0000256" key="4">
    <source>
        <dbReference type="ARBA" id="ARBA00022679"/>
    </source>
</evidence>
<dbReference type="RefSeq" id="WP_146781458.1">
    <property type="nucleotide sequence ID" value="NZ_BAABIO010000006.1"/>
</dbReference>
<gene>
    <name evidence="10" type="ORF">FSB75_00755</name>
</gene>
<sequence length="421" mass="46921">MKLLTKTTLYFLLAIIPLLAASGYLLFSRFNAQINERADKELVYEELQWIDYLDAATASGNNFILRSPDLLIYPEDGPATNAPELSTIYSARAGNGVQIPFRQLSDVVAVNGVTYRIFIRKSQEQKLALVANIATSMLVVFGGLLLATLLFNWIISRRLWQPFYESLHKIQTVELPKMQALRFDESSTEEFNQLNASLNTMAAKIHSDYITVKEFTEDAAHEMQTPLAVAQSKLELLLQDSNLNATQAEAVVQASDALQRLGKLNQSLLLLAKIEANQFEATGTINLVDVTKKYLTLFDAVIKDKELLVETNFTGDFGARLHPFLADSLVSNLLGNAIKYNFQGGKISITVTKNDYSICNASQRPPIKQENLFRRFKTSPENGETSNGLGLAIVKKIADANDMTVRYEATNNVHCFHVANK</sequence>
<feature type="transmembrane region" description="Helical" evidence="8">
    <location>
        <begin position="7"/>
        <end position="27"/>
    </location>
</feature>
<dbReference type="GO" id="GO:0000155">
    <property type="term" value="F:phosphorelay sensor kinase activity"/>
    <property type="evidence" value="ECO:0007669"/>
    <property type="project" value="InterPro"/>
</dbReference>
<evidence type="ECO:0000256" key="5">
    <source>
        <dbReference type="ARBA" id="ARBA00022692"/>
    </source>
</evidence>
<keyword evidence="6 10" id="KW-0418">Kinase</keyword>
<organism evidence="10 11">
    <name type="scientific">Flavisolibacter ginsenosidimutans</name>
    <dbReference type="NCBI Taxonomy" id="661481"/>
    <lineage>
        <taxon>Bacteria</taxon>
        <taxon>Pseudomonadati</taxon>
        <taxon>Bacteroidota</taxon>
        <taxon>Chitinophagia</taxon>
        <taxon>Chitinophagales</taxon>
        <taxon>Chitinophagaceae</taxon>
        <taxon>Flavisolibacter</taxon>
    </lineage>
</organism>
<dbReference type="PROSITE" id="PS50109">
    <property type="entry name" value="HIS_KIN"/>
    <property type="match status" value="1"/>
</dbReference>
<keyword evidence="4" id="KW-0808">Transferase</keyword>
<dbReference type="InterPro" id="IPR003661">
    <property type="entry name" value="HisK_dim/P_dom"/>
</dbReference>
<keyword evidence="7 8" id="KW-1133">Transmembrane helix</keyword>
<dbReference type="PANTHER" id="PTHR45436:SF5">
    <property type="entry name" value="SENSOR HISTIDINE KINASE TRCS"/>
    <property type="match status" value="1"/>
</dbReference>
<dbReference type="InterPro" id="IPR036890">
    <property type="entry name" value="HATPase_C_sf"/>
</dbReference>
<evidence type="ECO:0000256" key="1">
    <source>
        <dbReference type="ARBA" id="ARBA00000085"/>
    </source>
</evidence>
<protein>
    <recommendedName>
        <fullName evidence="2">histidine kinase</fullName>
        <ecNumber evidence="2">2.7.13.3</ecNumber>
    </recommendedName>
</protein>
<evidence type="ECO:0000313" key="11">
    <source>
        <dbReference type="Proteomes" id="UP000321204"/>
    </source>
</evidence>
<dbReference type="GO" id="GO:0005886">
    <property type="term" value="C:plasma membrane"/>
    <property type="evidence" value="ECO:0007669"/>
    <property type="project" value="TreeGrafter"/>
</dbReference>
<dbReference type="InterPro" id="IPR005467">
    <property type="entry name" value="His_kinase_dom"/>
</dbReference>
<dbReference type="CDD" id="cd00082">
    <property type="entry name" value="HisKA"/>
    <property type="match status" value="1"/>
</dbReference>
<evidence type="ECO:0000256" key="3">
    <source>
        <dbReference type="ARBA" id="ARBA00022553"/>
    </source>
</evidence>
<reference evidence="10 11" key="1">
    <citation type="journal article" date="2015" name="Int. J. Syst. Evol. Microbiol.">
        <title>Flavisolibacter ginsenosidimutans sp. nov., with ginsenoside-converting activity isolated from soil used for cultivating ginseng.</title>
        <authorList>
            <person name="Zhao Y."/>
            <person name="Liu Q."/>
            <person name="Kang M.S."/>
            <person name="Jin F."/>
            <person name="Yu H."/>
            <person name="Im W.T."/>
        </authorList>
    </citation>
    <scope>NUCLEOTIDE SEQUENCE [LARGE SCALE GENOMIC DNA]</scope>
    <source>
        <strain evidence="10 11">Gsoil 636</strain>
    </source>
</reference>
<accession>A0A5B8UDV5</accession>
<dbReference type="SUPFAM" id="SSF55874">
    <property type="entry name" value="ATPase domain of HSP90 chaperone/DNA topoisomerase II/histidine kinase"/>
    <property type="match status" value="1"/>
</dbReference>
<dbReference type="InterPro" id="IPR003594">
    <property type="entry name" value="HATPase_dom"/>
</dbReference>
<evidence type="ECO:0000256" key="7">
    <source>
        <dbReference type="ARBA" id="ARBA00022989"/>
    </source>
</evidence>
<dbReference type="EC" id="2.7.13.3" evidence="2"/>
<keyword evidence="3" id="KW-0597">Phosphoprotein</keyword>
<dbReference type="Pfam" id="PF02518">
    <property type="entry name" value="HATPase_c"/>
    <property type="match status" value="1"/>
</dbReference>
<dbReference type="Proteomes" id="UP000321204">
    <property type="component" value="Chromosome"/>
</dbReference>
<evidence type="ECO:0000259" key="9">
    <source>
        <dbReference type="PROSITE" id="PS50109"/>
    </source>
</evidence>
<feature type="domain" description="Histidine kinase" evidence="9">
    <location>
        <begin position="218"/>
        <end position="408"/>
    </location>
</feature>
<keyword evidence="11" id="KW-1185">Reference proteome</keyword>
<dbReference type="SMART" id="SM00387">
    <property type="entry name" value="HATPase_c"/>
    <property type="match status" value="1"/>
</dbReference>
<dbReference type="InterPro" id="IPR036097">
    <property type="entry name" value="HisK_dim/P_sf"/>
</dbReference>
<dbReference type="Pfam" id="PF00512">
    <property type="entry name" value="HisKA"/>
    <property type="match status" value="1"/>
</dbReference>
<keyword evidence="8" id="KW-0472">Membrane</keyword>
<dbReference type="Gene3D" id="1.10.287.130">
    <property type="match status" value="1"/>
</dbReference>
<dbReference type="PANTHER" id="PTHR45436">
    <property type="entry name" value="SENSOR HISTIDINE KINASE YKOH"/>
    <property type="match status" value="1"/>
</dbReference>
<evidence type="ECO:0000256" key="8">
    <source>
        <dbReference type="SAM" id="Phobius"/>
    </source>
</evidence>
<dbReference type="AlphaFoldDB" id="A0A5B8UDV5"/>
<dbReference type="Gene3D" id="3.30.565.10">
    <property type="entry name" value="Histidine kinase-like ATPase, C-terminal domain"/>
    <property type="match status" value="1"/>
</dbReference>
<evidence type="ECO:0000256" key="2">
    <source>
        <dbReference type="ARBA" id="ARBA00012438"/>
    </source>
</evidence>
<dbReference type="EMBL" id="CP042433">
    <property type="protein sequence ID" value="QEC54486.1"/>
    <property type="molecule type" value="Genomic_DNA"/>
</dbReference>
<name>A0A5B8UDV5_9BACT</name>